<dbReference type="Gene3D" id="3.40.50.300">
    <property type="entry name" value="P-loop containing nucleotide triphosphate hydrolases"/>
    <property type="match status" value="1"/>
</dbReference>
<dbReference type="InterPro" id="IPR027417">
    <property type="entry name" value="P-loop_NTPase"/>
</dbReference>
<keyword evidence="1" id="KW-0808">Transferase</keyword>
<dbReference type="InterPro" id="IPR048444">
    <property type="entry name" value="DNMK"/>
</dbReference>
<keyword evidence="1" id="KW-0418">Kinase</keyword>
<dbReference type="EMBL" id="BK014662">
    <property type="protein sequence ID" value="DAD66460.1"/>
    <property type="molecule type" value="Genomic_DNA"/>
</dbReference>
<dbReference type="SUPFAM" id="SSF52540">
    <property type="entry name" value="P-loop containing nucleoside triphosphate hydrolases"/>
    <property type="match status" value="1"/>
</dbReference>
<sequence length="311" mass="35938">MKIIGLAGRKQSGKSELASVCQENFDNVNVFSFGNALKNLCAELLNMTYGELNEIKNIPNKFSIIPDERWVEIINKRTGIDKTSIEVTICNTTFTSVRMMLQIIGTNLIRKFKPDWHVDTLVNEVKEYESTNKIIIVDDCRFFNEKDALEKLGADVYFIMRPTNFNVSNHDSEIGLKWYDFAYDKIIINDVSKDKLREYWRIEMIKILGLSPCIDSFGNPILGKNRVFEGFNYGFTMSTKKWDSVAAGILMEKDAIDKIDGHIRYSNINRHLYEIVYSALYGVLSDNVNEVMNDIDLYNPYIVENLKMYMD</sequence>
<protein>
    <submittedName>
        <fullName evidence="1">Deoxynucleoside monophosphate kinase</fullName>
    </submittedName>
</protein>
<accession>A0A8S5L945</accession>
<dbReference type="Pfam" id="PF21448">
    <property type="entry name" value="DNMK"/>
    <property type="match status" value="1"/>
</dbReference>
<reference evidence="1" key="1">
    <citation type="journal article" date="2021" name="Proc. Natl. Acad. Sci. U.S.A.">
        <title>A Catalog of Tens of Thousands of Viruses from Human Metagenomes Reveals Hidden Associations with Chronic Diseases.</title>
        <authorList>
            <person name="Tisza M.J."/>
            <person name="Buck C.B."/>
        </authorList>
    </citation>
    <scope>NUCLEOTIDE SEQUENCE</scope>
    <source>
        <strain evidence="1">CtPuP5</strain>
    </source>
</reference>
<proteinExistence type="predicted"/>
<evidence type="ECO:0000313" key="1">
    <source>
        <dbReference type="EMBL" id="DAD66460.1"/>
    </source>
</evidence>
<name>A0A8S5L945_9CAUD</name>
<organism evidence="1">
    <name type="scientific">Myoviridae sp. ctPuP5</name>
    <dbReference type="NCBI Taxonomy" id="2823543"/>
    <lineage>
        <taxon>Viruses</taxon>
        <taxon>Duplodnaviria</taxon>
        <taxon>Heunggongvirae</taxon>
        <taxon>Uroviricota</taxon>
        <taxon>Caudoviricetes</taxon>
    </lineage>
</organism>
<dbReference type="GO" id="GO:0016301">
    <property type="term" value="F:kinase activity"/>
    <property type="evidence" value="ECO:0007669"/>
    <property type="project" value="UniProtKB-KW"/>
</dbReference>